<keyword evidence="4" id="KW-1185">Reference proteome</keyword>
<dbReference type="Proteomes" id="UP000693941">
    <property type="component" value="Chromosome"/>
</dbReference>
<dbReference type="EMBL" id="CP077713">
    <property type="protein sequence ID" value="QXJ34993.1"/>
    <property type="molecule type" value="Genomic_DNA"/>
</dbReference>
<evidence type="ECO:0000313" key="3">
    <source>
        <dbReference type="Proteomes" id="UP000693941"/>
    </source>
</evidence>
<evidence type="ECO:0000313" key="1">
    <source>
        <dbReference type="EMBL" id="QXJ32004.1"/>
    </source>
</evidence>
<organism evidence="1 3">
    <name type="scientific">Saccharolobus shibatae</name>
    <dbReference type="NCBI Taxonomy" id="2286"/>
    <lineage>
        <taxon>Archaea</taxon>
        <taxon>Thermoproteota</taxon>
        <taxon>Thermoprotei</taxon>
        <taxon>Sulfolobales</taxon>
        <taxon>Sulfolobaceae</taxon>
        <taxon>Saccharolobus</taxon>
    </lineage>
</organism>
<reference evidence="1 4" key="1">
    <citation type="journal article" date="2021" name="Environ. Microbiol.">
        <title>New insights into the diversity and evolution of the archaeal mobilome from three complete genomes of Saccharolobus shibatae.</title>
        <authorList>
            <person name="Medvedeva S."/>
            <person name="Brandt D."/>
            <person name="Cvirkaite-Krupovic V."/>
            <person name="Liu Y."/>
            <person name="Severinov K."/>
            <person name="Ishino S."/>
            <person name="Ishino Y."/>
            <person name="Prangishvili D."/>
            <person name="Kalinowski J."/>
            <person name="Krupovic M."/>
        </authorList>
    </citation>
    <scope>NUCLEOTIDE SEQUENCE</scope>
    <source>
        <strain evidence="1">BEU9</strain>
        <strain evidence="2 4">S38A</strain>
    </source>
</reference>
<sequence>MGSLKYVLMILTTRFVVAENNGATAPYLYNITYLYPGASPSAFFPSNNLKLVAETVKGEAQYNPISIWRYILW</sequence>
<dbReference type="EMBL" id="CP077715">
    <property type="protein sequence ID" value="QXJ32004.1"/>
    <property type="molecule type" value="Genomic_DNA"/>
</dbReference>
<protein>
    <submittedName>
        <fullName evidence="1">Uncharacterized protein</fullName>
    </submittedName>
</protein>
<dbReference type="Proteomes" id="UP000694036">
    <property type="component" value="Chromosome"/>
</dbReference>
<dbReference type="AlphaFoldDB" id="A0A8F5BVC5"/>
<accession>A0A8F5BVC5</accession>
<name>A0A8F5BVC5_9CREN</name>
<proteinExistence type="predicted"/>
<gene>
    <name evidence="1" type="ORF">J5U21_01655</name>
    <name evidence="2" type="ORF">J5U22_01540</name>
</gene>
<evidence type="ECO:0000313" key="4">
    <source>
        <dbReference type="Proteomes" id="UP000694036"/>
    </source>
</evidence>
<evidence type="ECO:0000313" key="2">
    <source>
        <dbReference type="EMBL" id="QXJ34993.1"/>
    </source>
</evidence>